<dbReference type="InterPro" id="IPR022642">
    <property type="entry name" value="CheR_C"/>
</dbReference>
<feature type="binding site" evidence="6">
    <location>
        <position position="179"/>
    </location>
    <ligand>
        <name>S-adenosyl-L-methionine</name>
        <dbReference type="ChEBI" id="CHEBI:59789"/>
    </ligand>
</feature>
<dbReference type="PIRSF" id="PIRSF000410">
    <property type="entry name" value="CheR"/>
    <property type="match status" value="1"/>
</dbReference>
<evidence type="ECO:0000256" key="5">
    <source>
        <dbReference type="PIRNR" id="PIRNR000410"/>
    </source>
</evidence>
<reference evidence="10 12" key="2">
    <citation type="submission" date="2019-08" db="EMBL/GenBank/DDBJ databases">
        <authorList>
            <person name="Peeters C."/>
        </authorList>
    </citation>
    <scope>NUCLEOTIDE SEQUENCE [LARGE SCALE GENOMIC DNA]</scope>
    <source>
        <strain evidence="10 12">LMG 18089</strain>
    </source>
</reference>
<dbReference type="SMART" id="SM00138">
    <property type="entry name" value="MeTrc"/>
    <property type="match status" value="1"/>
</dbReference>
<feature type="binding site" evidence="6">
    <location>
        <position position="155"/>
    </location>
    <ligand>
        <name>S-adenosyl-L-methionine</name>
        <dbReference type="ChEBI" id="CHEBI:59789"/>
    </ligand>
</feature>
<dbReference type="Proteomes" id="UP000270216">
    <property type="component" value="Unassembled WGS sequence"/>
</dbReference>
<keyword evidence="3 5" id="KW-0808">Transferase</keyword>
<dbReference type="InterPro" id="IPR026024">
    <property type="entry name" value="Chemotaxis_MeTrfase_CheR"/>
</dbReference>
<dbReference type="PANTHER" id="PTHR24422">
    <property type="entry name" value="CHEMOTAXIS PROTEIN METHYLTRANSFERASE"/>
    <property type="match status" value="1"/>
</dbReference>
<feature type="binding site" evidence="6">
    <location>
        <begin position="255"/>
        <end position="256"/>
    </location>
    <ligand>
        <name>S-adenosyl-L-methionine</name>
        <dbReference type="ChEBI" id="CHEBI:59789"/>
    </ligand>
</feature>
<gene>
    <name evidence="9" type="ORF">EJE83_17070</name>
    <name evidence="10" type="ORF">PAP18089_00186</name>
</gene>
<evidence type="ECO:0000313" key="12">
    <source>
        <dbReference type="Proteomes" id="UP000364291"/>
    </source>
</evidence>
<dbReference type="InterPro" id="IPR050903">
    <property type="entry name" value="Bact_Chemotaxis_MeTrfase"/>
</dbReference>
<feature type="compositionally biased region" description="Low complexity" evidence="7">
    <location>
        <begin position="11"/>
        <end position="20"/>
    </location>
</feature>
<dbReference type="Gene3D" id="1.10.155.10">
    <property type="entry name" value="Chemotaxis receptor methyltransferase CheR, N-terminal domain"/>
    <property type="match status" value="1"/>
</dbReference>
<keyword evidence="11" id="KW-1185">Reference proteome</keyword>
<sequence>MTDSRNTSQLSRRGAASNAGADGGGSSRSADFARASGAALSGERDFAFSLADFSRIRNLIYQRAGIALAEHKREMVYSRIARRLRALGMTSFTEYLDMLEADTGDSEWEAFTNALTTNLTSFFRESHHFPLLADFVRQRAKPISVWCCAASTGEEPYSIAMTLVDTLGSRPNASVLATDVDTQVLARASAGVYNGEQTGKLTQEQLRRHFLRGTGANAGKIKVRPELQQLVTFEPLNLLAPSWQIGGPFDVIFCRNVMIYFDKATQARILERFVPLLKPDGLLFAGHSENFTYVSRAFRLRGQTVYELAGTSARGA</sequence>
<dbReference type="Pfam" id="PF01739">
    <property type="entry name" value="CheR"/>
    <property type="match status" value="1"/>
</dbReference>
<evidence type="ECO:0000259" key="8">
    <source>
        <dbReference type="PROSITE" id="PS50123"/>
    </source>
</evidence>
<feature type="binding site" evidence="6">
    <location>
        <position position="120"/>
    </location>
    <ligand>
        <name>S-adenosyl-L-methionine</name>
        <dbReference type="ChEBI" id="CHEBI:59789"/>
    </ligand>
</feature>
<evidence type="ECO:0000256" key="2">
    <source>
        <dbReference type="ARBA" id="ARBA00022603"/>
    </source>
</evidence>
<keyword evidence="2 5" id="KW-0489">Methyltransferase</keyword>
<feature type="binding site" evidence="6">
    <location>
        <begin position="237"/>
        <end position="238"/>
    </location>
    <ligand>
        <name>S-adenosyl-L-methionine</name>
        <dbReference type="ChEBI" id="CHEBI:59789"/>
    </ligand>
</feature>
<dbReference type="SUPFAM" id="SSF53335">
    <property type="entry name" value="S-adenosyl-L-methionine-dependent methyltransferases"/>
    <property type="match status" value="1"/>
</dbReference>
<reference evidence="9 11" key="1">
    <citation type="submission" date="2018-12" db="EMBL/GenBank/DDBJ databases">
        <title>Whole genome sequence of a Pandoraea apista isolate from a patient with cystic fibrosis.</title>
        <authorList>
            <person name="Kenna D.T."/>
            <person name="Turton J.F."/>
        </authorList>
    </citation>
    <scope>NUCLEOTIDE SEQUENCE [LARGE SCALE GENOMIC DNA]</scope>
    <source>
        <strain evidence="9 11">Pa13324</strain>
    </source>
</reference>
<name>A0A0G4JE06_9BURK</name>
<comment type="catalytic activity">
    <reaction evidence="1 5">
        <text>L-glutamyl-[protein] + S-adenosyl-L-methionine = [protein]-L-glutamate 5-O-methyl ester + S-adenosyl-L-homocysteine</text>
        <dbReference type="Rhea" id="RHEA:24452"/>
        <dbReference type="Rhea" id="RHEA-COMP:10208"/>
        <dbReference type="Rhea" id="RHEA-COMP:10311"/>
        <dbReference type="ChEBI" id="CHEBI:29973"/>
        <dbReference type="ChEBI" id="CHEBI:57856"/>
        <dbReference type="ChEBI" id="CHEBI:59789"/>
        <dbReference type="ChEBI" id="CHEBI:82795"/>
        <dbReference type="EC" id="2.1.1.80"/>
    </reaction>
</comment>
<dbReference type="EC" id="2.1.1.80" evidence="5"/>
<feature type="binding site" evidence="6">
    <location>
        <position position="124"/>
    </location>
    <ligand>
        <name>S-adenosyl-L-methionine</name>
        <dbReference type="ChEBI" id="CHEBI:59789"/>
    </ligand>
</feature>
<feature type="compositionally biased region" description="Polar residues" evidence="7">
    <location>
        <begin position="1"/>
        <end position="10"/>
    </location>
</feature>
<evidence type="ECO:0000313" key="10">
    <source>
        <dbReference type="EMBL" id="VVG69233.1"/>
    </source>
</evidence>
<dbReference type="PRINTS" id="PR00996">
    <property type="entry name" value="CHERMTFRASE"/>
</dbReference>
<dbReference type="AlphaFoldDB" id="A0A0G4JE06"/>
<dbReference type="InterPro" id="IPR036804">
    <property type="entry name" value="CheR_N_sf"/>
</dbReference>
<comment type="function">
    <text evidence="5">Methylation of the membrane-bound methyl-accepting chemotaxis proteins (MCP) to form gamma-glutamyl methyl ester residues in MCP.</text>
</comment>
<dbReference type="STRING" id="93218.XM39_08450"/>
<dbReference type="GO" id="GO:0032259">
    <property type="term" value="P:methylation"/>
    <property type="evidence" value="ECO:0007669"/>
    <property type="project" value="UniProtKB-KW"/>
</dbReference>
<dbReference type="Proteomes" id="UP000364291">
    <property type="component" value="Unassembled WGS sequence"/>
</dbReference>
<dbReference type="PROSITE" id="PS50123">
    <property type="entry name" value="CHER"/>
    <property type="match status" value="1"/>
</dbReference>
<dbReference type="CDD" id="cd02440">
    <property type="entry name" value="AdoMet_MTases"/>
    <property type="match status" value="1"/>
</dbReference>
<dbReference type="EMBL" id="CABPSX010000001">
    <property type="protein sequence ID" value="VVG69233.1"/>
    <property type="molecule type" value="Genomic_DNA"/>
</dbReference>
<evidence type="ECO:0000256" key="1">
    <source>
        <dbReference type="ARBA" id="ARBA00001541"/>
    </source>
</evidence>
<feature type="region of interest" description="Disordered" evidence="7">
    <location>
        <begin position="1"/>
        <end position="28"/>
    </location>
</feature>
<feature type="domain" description="CheR-type methyltransferase" evidence="8">
    <location>
        <begin position="41"/>
        <end position="311"/>
    </location>
</feature>
<proteinExistence type="predicted"/>
<dbReference type="Gene3D" id="3.40.50.150">
    <property type="entry name" value="Vaccinia Virus protein VP39"/>
    <property type="match status" value="1"/>
</dbReference>
<evidence type="ECO:0000256" key="6">
    <source>
        <dbReference type="PIRSR" id="PIRSR000410-1"/>
    </source>
</evidence>
<dbReference type="Pfam" id="PF03705">
    <property type="entry name" value="CheR_N"/>
    <property type="match status" value="1"/>
</dbReference>
<evidence type="ECO:0000313" key="9">
    <source>
        <dbReference type="EMBL" id="RSK78370.1"/>
    </source>
</evidence>
<dbReference type="GO" id="GO:0008983">
    <property type="term" value="F:protein-glutamate O-methyltransferase activity"/>
    <property type="evidence" value="ECO:0007669"/>
    <property type="project" value="UniProtKB-EC"/>
</dbReference>
<dbReference type="InterPro" id="IPR000780">
    <property type="entry name" value="CheR_MeTrfase"/>
</dbReference>
<evidence type="ECO:0000313" key="11">
    <source>
        <dbReference type="Proteomes" id="UP000270216"/>
    </source>
</evidence>
<evidence type="ECO:0000256" key="3">
    <source>
        <dbReference type="ARBA" id="ARBA00022679"/>
    </source>
</evidence>
<dbReference type="InterPro" id="IPR029063">
    <property type="entry name" value="SAM-dependent_MTases_sf"/>
</dbReference>
<evidence type="ECO:0000256" key="4">
    <source>
        <dbReference type="ARBA" id="ARBA00022691"/>
    </source>
</evidence>
<dbReference type="InterPro" id="IPR022641">
    <property type="entry name" value="CheR_N"/>
</dbReference>
<dbReference type="PANTHER" id="PTHR24422:SF19">
    <property type="entry name" value="CHEMOTAXIS PROTEIN METHYLTRANSFERASE"/>
    <property type="match status" value="1"/>
</dbReference>
<dbReference type="RefSeq" id="WP_094068041.1">
    <property type="nucleotide sequence ID" value="NZ_CABPSX010000001.1"/>
</dbReference>
<dbReference type="OrthoDB" id="9816309at2"/>
<protein>
    <recommendedName>
        <fullName evidence="5">Chemotaxis protein methyltransferase</fullName>
        <ecNumber evidence="5">2.1.1.80</ecNumber>
    </recommendedName>
</protein>
<keyword evidence="4 5" id="KW-0949">S-adenosyl-L-methionine</keyword>
<dbReference type="EMBL" id="RWHX01000033">
    <property type="protein sequence ID" value="RSK78370.1"/>
    <property type="molecule type" value="Genomic_DNA"/>
</dbReference>
<organism evidence="10 12">
    <name type="scientific">Pandoraea apista</name>
    <dbReference type="NCBI Taxonomy" id="93218"/>
    <lineage>
        <taxon>Bacteria</taxon>
        <taxon>Pseudomonadati</taxon>
        <taxon>Pseudomonadota</taxon>
        <taxon>Betaproteobacteria</taxon>
        <taxon>Burkholderiales</taxon>
        <taxon>Burkholderiaceae</taxon>
        <taxon>Pandoraea</taxon>
    </lineage>
</organism>
<dbReference type="GeneID" id="47012268"/>
<evidence type="ECO:0000256" key="7">
    <source>
        <dbReference type="SAM" id="MobiDB-lite"/>
    </source>
</evidence>
<accession>A0A0G4JE06</accession>
<dbReference type="SUPFAM" id="SSF47757">
    <property type="entry name" value="Chemotaxis receptor methyltransferase CheR, N-terminal domain"/>
    <property type="match status" value="1"/>
</dbReference>
<feature type="binding site" evidence="6">
    <location>
        <position position="118"/>
    </location>
    <ligand>
        <name>S-adenosyl-L-methionine</name>
        <dbReference type="ChEBI" id="CHEBI:59789"/>
    </ligand>
</feature>